<accession>A0A2H3JEZ9</accession>
<dbReference type="STRING" id="742152.A0A2H3JEZ9"/>
<sequence>MPLMDDEHADYVFYYPHPERATAEAVIWTEKLSKKSLKAFFLEACKDNLVLDELYNSKEPFTLYKPIGLSFDPFETLLARSRQWLREHHHIEQDKLPAAERIARAFPDGPDLDDVNILIVTAEILESLEDVGDLEARHRKVIRQREMEVRRIRESFPAPSAGVKSFSGVQMVVNDNADSFHAGRPASNHGPPVALFDPTLGLLAYYLSHLDDDIPEIEPNHLQIGAVHMFMEQALCSYENEGKRLTAIEKSLQQAIGIDMSWKQSICGIIPDAVFGAKLPYVV</sequence>
<dbReference type="AlphaFoldDB" id="A0A2H3JEZ9"/>
<reference evidence="1 2" key="1">
    <citation type="journal article" date="2012" name="Science">
        <title>The Paleozoic origin of enzymatic lignin decomposition reconstructed from 31 fungal genomes.</title>
        <authorList>
            <person name="Floudas D."/>
            <person name="Binder M."/>
            <person name="Riley R."/>
            <person name="Barry K."/>
            <person name="Blanchette R.A."/>
            <person name="Henrissat B."/>
            <person name="Martinez A.T."/>
            <person name="Otillar R."/>
            <person name="Spatafora J.W."/>
            <person name="Yadav J.S."/>
            <person name="Aerts A."/>
            <person name="Benoit I."/>
            <person name="Boyd A."/>
            <person name="Carlson A."/>
            <person name="Copeland A."/>
            <person name="Coutinho P.M."/>
            <person name="de Vries R.P."/>
            <person name="Ferreira P."/>
            <person name="Findley K."/>
            <person name="Foster B."/>
            <person name="Gaskell J."/>
            <person name="Glotzer D."/>
            <person name="Gorecki P."/>
            <person name="Heitman J."/>
            <person name="Hesse C."/>
            <person name="Hori C."/>
            <person name="Igarashi K."/>
            <person name="Jurgens J.A."/>
            <person name="Kallen N."/>
            <person name="Kersten P."/>
            <person name="Kohler A."/>
            <person name="Kuees U."/>
            <person name="Kumar T.K.A."/>
            <person name="Kuo A."/>
            <person name="LaButti K."/>
            <person name="Larrondo L.F."/>
            <person name="Lindquist E."/>
            <person name="Ling A."/>
            <person name="Lombard V."/>
            <person name="Lucas S."/>
            <person name="Lundell T."/>
            <person name="Martin R."/>
            <person name="McLaughlin D.J."/>
            <person name="Morgenstern I."/>
            <person name="Morin E."/>
            <person name="Murat C."/>
            <person name="Nagy L.G."/>
            <person name="Nolan M."/>
            <person name="Ohm R.A."/>
            <person name="Patyshakuliyeva A."/>
            <person name="Rokas A."/>
            <person name="Ruiz-Duenas F.J."/>
            <person name="Sabat G."/>
            <person name="Salamov A."/>
            <person name="Samejima M."/>
            <person name="Schmutz J."/>
            <person name="Slot J.C."/>
            <person name="St John F."/>
            <person name="Stenlid J."/>
            <person name="Sun H."/>
            <person name="Sun S."/>
            <person name="Syed K."/>
            <person name="Tsang A."/>
            <person name="Wiebenga A."/>
            <person name="Young D."/>
            <person name="Pisabarro A."/>
            <person name="Eastwood D.C."/>
            <person name="Martin F."/>
            <person name="Cullen D."/>
            <person name="Grigoriev I.V."/>
            <person name="Hibbett D.S."/>
        </authorList>
    </citation>
    <scope>NUCLEOTIDE SEQUENCE [LARGE SCALE GENOMIC DNA]</scope>
    <source>
        <strain evidence="1 2">MD-104</strain>
    </source>
</reference>
<dbReference type="Proteomes" id="UP000218811">
    <property type="component" value="Unassembled WGS sequence"/>
</dbReference>
<keyword evidence="2" id="KW-1185">Reference proteome</keyword>
<evidence type="ECO:0000313" key="1">
    <source>
        <dbReference type="EMBL" id="PCH37309.1"/>
    </source>
</evidence>
<dbReference type="EMBL" id="KB467920">
    <property type="protein sequence ID" value="PCH37309.1"/>
    <property type="molecule type" value="Genomic_DNA"/>
</dbReference>
<protein>
    <submittedName>
        <fullName evidence="1">Uncharacterized protein</fullName>
    </submittedName>
</protein>
<proteinExistence type="predicted"/>
<evidence type="ECO:0000313" key="2">
    <source>
        <dbReference type="Proteomes" id="UP000218811"/>
    </source>
</evidence>
<dbReference type="OMA" id="AVIWTEK"/>
<organism evidence="1 2">
    <name type="scientific">Wolfiporia cocos (strain MD-104)</name>
    <name type="common">Brown rot fungus</name>
    <dbReference type="NCBI Taxonomy" id="742152"/>
    <lineage>
        <taxon>Eukaryota</taxon>
        <taxon>Fungi</taxon>
        <taxon>Dikarya</taxon>
        <taxon>Basidiomycota</taxon>
        <taxon>Agaricomycotina</taxon>
        <taxon>Agaricomycetes</taxon>
        <taxon>Polyporales</taxon>
        <taxon>Phaeolaceae</taxon>
        <taxon>Wolfiporia</taxon>
    </lineage>
</organism>
<name>A0A2H3JEZ9_WOLCO</name>
<gene>
    <name evidence="1" type="ORF">WOLCODRAFT_167418</name>
</gene>